<dbReference type="PROSITE" id="PS50893">
    <property type="entry name" value="ABC_TRANSPORTER_2"/>
    <property type="match status" value="1"/>
</dbReference>
<evidence type="ECO:0000259" key="9">
    <source>
        <dbReference type="PROSITE" id="PS50929"/>
    </source>
</evidence>
<keyword evidence="11" id="KW-1185">Reference proteome</keyword>
<name>A0ABV6RD55_9MICO</name>
<comment type="subcellular location">
    <subcellularLocation>
        <location evidence="1">Cell membrane</location>
        <topology evidence="1">Multi-pass membrane protein</topology>
    </subcellularLocation>
</comment>
<dbReference type="PROSITE" id="PS50929">
    <property type="entry name" value="ABC_TM1F"/>
    <property type="match status" value="1"/>
</dbReference>
<dbReference type="InterPro" id="IPR039421">
    <property type="entry name" value="Type_1_exporter"/>
</dbReference>
<dbReference type="Pfam" id="PF00005">
    <property type="entry name" value="ABC_tran"/>
    <property type="match status" value="1"/>
</dbReference>
<dbReference type="EMBL" id="JBHLSV010000014">
    <property type="protein sequence ID" value="MFC0674686.1"/>
    <property type="molecule type" value="Genomic_DNA"/>
</dbReference>
<evidence type="ECO:0000313" key="10">
    <source>
        <dbReference type="EMBL" id="MFC0674686.1"/>
    </source>
</evidence>
<dbReference type="InterPro" id="IPR027417">
    <property type="entry name" value="P-loop_NTPase"/>
</dbReference>
<gene>
    <name evidence="10" type="ORF">ACFFF6_12030</name>
</gene>
<feature type="domain" description="ABC transmembrane type-1" evidence="9">
    <location>
        <begin position="1"/>
        <end position="290"/>
    </location>
</feature>
<dbReference type="InterPro" id="IPR003439">
    <property type="entry name" value="ABC_transporter-like_ATP-bd"/>
</dbReference>
<evidence type="ECO:0000313" key="11">
    <source>
        <dbReference type="Proteomes" id="UP001589793"/>
    </source>
</evidence>
<comment type="caution">
    <text evidence="10">The sequence shown here is derived from an EMBL/GenBank/DDBJ whole genome shotgun (WGS) entry which is preliminary data.</text>
</comment>
<evidence type="ECO:0000256" key="5">
    <source>
        <dbReference type="ARBA" id="ARBA00022989"/>
    </source>
</evidence>
<keyword evidence="4 10" id="KW-0067">ATP-binding</keyword>
<dbReference type="PROSITE" id="PS00211">
    <property type="entry name" value="ABC_TRANSPORTER_1"/>
    <property type="match status" value="1"/>
</dbReference>
<dbReference type="PANTHER" id="PTHR24221:SF654">
    <property type="entry name" value="ATP-BINDING CASSETTE SUB-FAMILY B MEMBER 6"/>
    <property type="match status" value="1"/>
</dbReference>
<evidence type="ECO:0000259" key="8">
    <source>
        <dbReference type="PROSITE" id="PS50893"/>
    </source>
</evidence>
<evidence type="ECO:0000256" key="6">
    <source>
        <dbReference type="ARBA" id="ARBA00023136"/>
    </source>
</evidence>
<feature type="transmembrane region" description="Helical" evidence="7">
    <location>
        <begin position="130"/>
        <end position="162"/>
    </location>
</feature>
<evidence type="ECO:0000256" key="1">
    <source>
        <dbReference type="ARBA" id="ARBA00004651"/>
    </source>
</evidence>
<protein>
    <submittedName>
        <fullName evidence="10">ABC transporter ATP-binding protein</fullName>
    </submittedName>
</protein>
<keyword evidence="2 7" id="KW-0812">Transmembrane</keyword>
<evidence type="ECO:0000256" key="4">
    <source>
        <dbReference type="ARBA" id="ARBA00022840"/>
    </source>
</evidence>
<evidence type="ECO:0000256" key="3">
    <source>
        <dbReference type="ARBA" id="ARBA00022741"/>
    </source>
</evidence>
<proteinExistence type="predicted"/>
<dbReference type="InterPro" id="IPR036640">
    <property type="entry name" value="ABC1_TM_sf"/>
</dbReference>
<dbReference type="SUPFAM" id="SSF90123">
    <property type="entry name" value="ABC transporter transmembrane region"/>
    <property type="match status" value="1"/>
</dbReference>
<dbReference type="PANTHER" id="PTHR24221">
    <property type="entry name" value="ATP-BINDING CASSETTE SUB-FAMILY B"/>
    <property type="match status" value="1"/>
</dbReference>
<reference evidence="10 11" key="1">
    <citation type="submission" date="2024-09" db="EMBL/GenBank/DDBJ databases">
        <authorList>
            <person name="Sun Q."/>
            <person name="Mori K."/>
        </authorList>
    </citation>
    <scope>NUCLEOTIDE SEQUENCE [LARGE SCALE GENOMIC DNA]</scope>
    <source>
        <strain evidence="10 11">CICC 10874</strain>
    </source>
</reference>
<organism evidence="10 11">
    <name type="scientific">Brachybacterium hainanense</name>
    <dbReference type="NCBI Taxonomy" id="1541174"/>
    <lineage>
        <taxon>Bacteria</taxon>
        <taxon>Bacillati</taxon>
        <taxon>Actinomycetota</taxon>
        <taxon>Actinomycetes</taxon>
        <taxon>Micrococcales</taxon>
        <taxon>Dermabacteraceae</taxon>
        <taxon>Brachybacterium</taxon>
    </lineage>
</organism>
<feature type="transmembrane region" description="Helical" evidence="7">
    <location>
        <begin position="42"/>
        <end position="65"/>
    </location>
</feature>
<keyword evidence="6 7" id="KW-0472">Membrane</keyword>
<dbReference type="Gene3D" id="1.20.1560.10">
    <property type="entry name" value="ABC transporter type 1, transmembrane domain"/>
    <property type="match status" value="1"/>
</dbReference>
<accession>A0ABV6RD55</accession>
<feature type="domain" description="ABC transporter" evidence="8">
    <location>
        <begin position="324"/>
        <end position="560"/>
    </location>
</feature>
<dbReference type="SUPFAM" id="SSF52540">
    <property type="entry name" value="P-loop containing nucleoside triphosphate hydrolases"/>
    <property type="match status" value="1"/>
</dbReference>
<keyword evidence="5 7" id="KW-1133">Transmembrane helix</keyword>
<keyword evidence="3" id="KW-0547">Nucleotide-binding</keyword>
<dbReference type="Proteomes" id="UP001589793">
    <property type="component" value="Unassembled WGS sequence"/>
</dbReference>
<evidence type="ECO:0000256" key="2">
    <source>
        <dbReference type="ARBA" id="ARBA00022692"/>
    </source>
</evidence>
<dbReference type="RefSeq" id="WP_376981010.1">
    <property type="nucleotide sequence ID" value="NZ_JBHLSV010000014.1"/>
</dbReference>
<evidence type="ECO:0000256" key="7">
    <source>
        <dbReference type="SAM" id="Phobius"/>
    </source>
</evidence>
<dbReference type="InterPro" id="IPR017871">
    <property type="entry name" value="ABC_transporter-like_CS"/>
</dbReference>
<dbReference type="SMART" id="SM00382">
    <property type="entry name" value="AAA"/>
    <property type="match status" value="1"/>
</dbReference>
<dbReference type="Gene3D" id="3.40.50.300">
    <property type="entry name" value="P-loop containing nucleotide triphosphate hydrolases"/>
    <property type="match status" value="1"/>
</dbReference>
<feature type="transmembrane region" description="Helical" evidence="7">
    <location>
        <begin position="234"/>
        <end position="254"/>
    </location>
</feature>
<dbReference type="GO" id="GO:0005524">
    <property type="term" value="F:ATP binding"/>
    <property type="evidence" value="ECO:0007669"/>
    <property type="project" value="UniProtKB-KW"/>
</dbReference>
<dbReference type="InterPro" id="IPR011527">
    <property type="entry name" value="ABC1_TM_dom"/>
</dbReference>
<dbReference type="InterPro" id="IPR003593">
    <property type="entry name" value="AAA+_ATPase"/>
</dbReference>
<feature type="transmembrane region" description="Helical" evidence="7">
    <location>
        <begin position="107"/>
        <end position="124"/>
    </location>
</feature>
<sequence length="564" mass="61014">MLDLAAVVLILPIMQLVANTPIEESQMLSILSRLLGLDQVPALLIAVLVVVVVLMVLKNAFTLIFRRWSLSVMARAQSDALQVVMGRYMNESYLTFRRRKAEDIMQVLNVYLNSSFAGVLSNLVTLSTDLISAGILLAGLLVLSPLATVTAIVFFGVSSVLMQSLLRSRQHRVGEAMRESNLEGWRYLSPALDGFKELKIAGASDRYADEFSRARRELAMFTRTASLLSELPRYLLEVIMIVGILLVTLVLFAAVGPVNAFAFLGVFAVAAVRLLPTLNRIMGCLSVVTTNLPNVSALVEQLETLPEATESGVDTVRTYPRGDISFQGLTFRYPDSDDLVLDGVSGVIPAGKTVALVGGSGAGKTTFVELLLGLFDPVAGSITVDGHSIHDGKIAWRRQLGMVAQNVYLQDATIRENIAFGVPVSEIDEDRVLRAVTMAELGDFIDGSSAGLDTVVGYGGARVSGGQKQRIGIARALYREPQLLVLDEATSALDNETESRITRTIEDLHGTMTIVVVAHRLSTVRNADLILFFSGGKIAARGTMADLSATNEEFAELVRLGRLN</sequence>